<protein>
    <submittedName>
        <fullName evidence="3">NAD-dependent aldehyde dehydrogenase-like protein</fullName>
    </submittedName>
</protein>
<reference evidence="3 4" key="1">
    <citation type="journal article" date="2010" name="Stand. Genomic Sci.">
        <title>Complete genome sequence of Haloterrigena turkmenica type strain (4k).</title>
        <authorList>
            <person name="Saunders E."/>
            <person name="Tindall B.J."/>
            <person name="Fahnrich R."/>
            <person name="Lapidus A."/>
            <person name="Copeland A."/>
            <person name="Del Rio T.G."/>
            <person name="Lucas S."/>
            <person name="Chen F."/>
            <person name="Tice H."/>
            <person name="Cheng J.F."/>
            <person name="Han C."/>
            <person name="Detter J.C."/>
            <person name="Bruce D."/>
            <person name="Goodwin L."/>
            <person name="Chain P."/>
            <person name="Pitluck S."/>
            <person name="Pati A."/>
            <person name="Ivanova N."/>
            <person name="Mavromatis K."/>
            <person name="Chen A."/>
            <person name="Palaniappan K."/>
            <person name="Land M."/>
            <person name="Hauser L."/>
            <person name="Chang Y.J."/>
            <person name="Jeffries C.D."/>
            <person name="Brettin T."/>
            <person name="Rohde M."/>
            <person name="Goker M."/>
            <person name="Bristow J."/>
            <person name="Eisen J.A."/>
            <person name="Markowitz V."/>
            <person name="Hugenholtz P."/>
            <person name="Klenk H.P."/>
            <person name="Kyrpides N.C."/>
        </authorList>
    </citation>
    <scope>NUCLEOTIDE SEQUENCE [LARGE SCALE GENOMIC DNA]</scope>
    <source>
        <strain evidence="4">ATCC 51198 / DSM 5511 / JCM 9101 / NCIMB 13204 / VKM B-1734 / 4k</strain>
    </source>
</reference>
<dbReference type="EMBL" id="CP001860">
    <property type="protein sequence ID" value="ADB60409.1"/>
    <property type="molecule type" value="Genomic_DNA"/>
</dbReference>
<dbReference type="RefSeq" id="WP_012942709.1">
    <property type="nucleotide sequence ID" value="NC_013743.1"/>
</dbReference>
<evidence type="ECO:0000256" key="1">
    <source>
        <dbReference type="SAM" id="MobiDB-lite"/>
    </source>
</evidence>
<feature type="region of interest" description="Disordered" evidence="1">
    <location>
        <begin position="1"/>
        <end position="30"/>
    </location>
</feature>
<dbReference type="Gene3D" id="3.40.605.10">
    <property type="entry name" value="Aldehyde Dehydrogenase, Chain A, domain 1"/>
    <property type="match status" value="1"/>
</dbReference>
<evidence type="ECO:0000313" key="4">
    <source>
        <dbReference type="Proteomes" id="UP000001903"/>
    </source>
</evidence>
<dbReference type="Proteomes" id="UP000001903">
    <property type="component" value="Chromosome"/>
</dbReference>
<evidence type="ECO:0000259" key="2">
    <source>
        <dbReference type="Pfam" id="PF00171"/>
    </source>
</evidence>
<accession>D2RQS8</accession>
<dbReference type="GeneID" id="8742114"/>
<dbReference type="HOGENOM" id="CLU_592660_0_0_2"/>
<dbReference type="SUPFAM" id="SSF53720">
    <property type="entry name" value="ALDH-like"/>
    <property type="match status" value="1"/>
</dbReference>
<keyword evidence="4" id="KW-1185">Reference proteome</keyword>
<organism evidence="3 4">
    <name type="scientific">Haloterrigena turkmenica (strain ATCC 51198 / DSM 5511 / JCM 9101 / NCIMB 13204 / VKM B-1734 / 4k)</name>
    <name type="common">Halococcus turkmenicus</name>
    <dbReference type="NCBI Taxonomy" id="543526"/>
    <lineage>
        <taxon>Archaea</taxon>
        <taxon>Methanobacteriati</taxon>
        <taxon>Methanobacteriota</taxon>
        <taxon>Stenosarchaea group</taxon>
        <taxon>Halobacteria</taxon>
        <taxon>Halobacteriales</taxon>
        <taxon>Natrialbaceae</taxon>
        <taxon>Haloterrigena</taxon>
    </lineage>
</organism>
<feature type="domain" description="Aldehyde dehydrogenase" evidence="2">
    <location>
        <begin position="159"/>
        <end position="343"/>
    </location>
</feature>
<dbReference type="STRING" id="543526.Htur_1523"/>
<proteinExistence type="predicted"/>
<dbReference type="eggNOG" id="arCOG01252">
    <property type="taxonomic scope" value="Archaea"/>
</dbReference>
<dbReference type="GO" id="GO:0016491">
    <property type="term" value="F:oxidoreductase activity"/>
    <property type="evidence" value="ECO:0007669"/>
    <property type="project" value="InterPro"/>
</dbReference>
<gene>
    <name evidence="3" type="ordered locus">Htur_1523</name>
</gene>
<dbReference type="KEGG" id="htu:Htur_1523"/>
<dbReference type="InterPro" id="IPR016162">
    <property type="entry name" value="Ald_DH_N"/>
</dbReference>
<name>D2RQS8_HALTV</name>
<sequence>MLPVVSDGERETVRSTTVEGTDGPVAEAARAPTVRVHDALSIAREAGFDALADVPIAELLDRLATAGALFLGEGAPSASTDSLEPFETYRRRVTETTGLPAGWVRTSAHWLAVGLRHAAESLRAQSPTGELDVYGDPTYTRETTVGLAFTPRVRALGASMPANDPTVYAWPALALGMRIPIVLRPSDREPFTAIRLARALLAAGIPPTAVHVLPGDRAVGETICREADHALAFGGAEAVAPFRDDPTVETYGPGESIAILGRDPTDRELDTLARGVRRAGGRACFNLTRIVATGDCDPDALAEGVADRLAEADAGPLHDERTDVPGFVDREAAVRIDDAITAIDGTDVTAADRETRLVERAGAARLLPTVLRTDELVPEFPFPFVGVTERERSALPDCLEGAYLAVAIGDDDLERRLVRSPAFRKVYGGGYPASVDLRETHETYLASFLYETTTYDPA</sequence>
<dbReference type="InterPro" id="IPR015590">
    <property type="entry name" value="Aldehyde_DH_dom"/>
</dbReference>
<dbReference type="InterPro" id="IPR016161">
    <property type="entry name" value="Ald_DH/histidinol_DH"/>
</dbReference>
<evidence type="ECO:0000313" key="3">
    <source>
        <dbReference type="EMBL" id="ADB60409.1"/>
    </source>
</evidence>
<dbReference type="AlphaFoldDB" id="D2RQS8"/>
<dbReference type="Pfam" id="PF00171">
    <property type="entry name" value="Aldedh"/>
    <property type="match status" value="1"/>
</dbReference>
<dbReference type="OrthoDB" id="183973at2157"/>